<dbReference type="AlphaFoldDB" id="A0A7S2AUJ5"/>
<dbReference type="PROSITE" id="PS50088">
    <property type="entry name" value="ANK_REPEAT"/>
    <property type="match status" value="1"/>
</dbReference>
<accession>A0A7S2AUJ5</accession>
<reference evidence="2" key="1">
    <citation type="submission" date="2021-01" db="EMBL/GenBank/DDBJ databases">
        <authorList>
            <person name="Corre E."/>
            <person name="Pelletier E."/>
            <person name="Niang G."/>
            <person name="Scheremetjew M."/>
            <person name="Finn R."/>
            <person name="Kale V."/>
            <person name="Holt S."/>
            <person name="Cochrane G."/>
            <person name="Meng A."/>
            <person name="Brown T."/>
            <person name="Cohen L."/>
        </authorList>
    </citation>
    <scope>NUCLEOTIDE SEQUENCE</scope>
    <source>
        <strain evidence="2">CCMP1381</strain>
    </source>
</reference>
<feature type="repeat" description="ANK" evidence="1">
    <location>
        <begin position="65"/>
        <end position="85"/>
    </location>
</feature>
<dbReference type="EMBL" id="HBGS01006301">
    <property type="protein sequence ID" value="CAD9377740.1"/>
    <property type="molecule type" value="Transcribed_RNA"/>
</dbReference>
<evidence type="ECO:0000256" key="1">
    <source>
        <dbReference type="PROSITE-ProRule" id="PRU00023"/>
    </source>
</evidence>
<organism evidence="2">
    <name type="scientific">Octactis speculum</name>
    <dbReference type="NCBI Taxonomy" id="3111310"/>
    <lineage>
        <taxon>Eukaryota</taxon>
        <taxon>Sar</taxon>
        <taxon>Stramenopiles</taxon>
        <taxon>Ochrophyta</taxon>
        <taxon>Dictyochophyceae</taxon>
        <taxon>Dictyochales</taxon>
        <taxon>Dictyochaceae</taxon>
        <taxon>Octactis</taxon>
    </lineage>
</organism>
<dbReference type="Pfam" id="PF00023">
    <property type="entry name" value="Ank"/>
    <property type="match status" value="1"/>
</dbReference>
<dbReference type="SUPFAM" id="SSF48403">
    <property type="entry name" value="Ankyrin repeat"/>
    <property type="match status" value="1"/>
</dbReference>
<proteinExistence type="predicted"/>
<name>A0A7S2AUJ5_9STRA</name>
<dbReference type="PROSITE" id="PS50297">
    <property type="entry name" value="ANK_REP_REGION"/>
    <property type="match status" value="1"/>
</dbReference>
<keyword evidence="1" id="KW-0040">ANK repeat</keyword>
<dbReference type="Gene3D" id="1.25.40.20">
    <property type="entry name" value="Ankyrin repeat-containing domain"/>
    <property type="match status" value="1"/>
</dbReference>
<dbReference type="InterPro" id="IPR036770">
    <property type="entry name" value="Ankyrin_rpt-contain_sf"/>
</dbReference>
<sequence>MHPTQRGEWLNTPTTHAIWCYFGNYSNVSHAFISFDALSRKFVPKLRANNRSGESADDIASELMAEGTPLHWAAMQGHSDVIRLLTAYPECDVGVPLRCRNPSQHSEHARVLPGDIARANEFKETVEALGLM</sequence>
<evidence type="ECO:0000313" key="2">
    <source>
        <dbReference type="EMBL" id="CAD9377740.1"/>
    </source>
</evidence>
<gene>
    <name evidence="2" type="ORF">DSPE1174_LOCUS3318</name>
</gene>
<protein>
    <submittedName>
        <fullName evidence="2">Uncharacterized protein</fullName>
    </submittedName>
</protein>
<dbReference type="InterPro" id="IPR002110">
    <property type="entry name" value="Ankyrin_rpt"/>
</dbReference>